<comment type="caution">
    <text evidence="2">The sequence shown here is derived from an EMBL/GenBank/DDBJ whole genome shotgun (WGS) entry which is preliminary data.</text>
</comment>
<keyword evidence="3" id="KW-1185">Reference proteome</keyword>
<organism evidence="2 3">
    <name type="scientific">Dyadobacter luticola</name>
    <dbReference type="NCBI Taxonomy" id="1979387"/>
    <lineage>
        <taxon>Bacteria</taxon>
        <taxon>Pseudomonadati</taxon>
        <taxon>Bacteroidota</taxon>
        <taxon>Cytophagia</taxon>
        <taxon>Cytophagales</taxon>
        <taxon>Spirosomataceae</taxon>
        <taxon>Dyadobacter</taxon>
    </lineage>
</organism>
<dbReference type="InterPro" id="IPR025411">
    <property type="entry name" value="DUF4136"/>
</dbReference>
<accession>A0A5R9L240</accession>
<sequence>MKKIVILILTGFYGCSPAIRSYYDFDKEDNVRKYITYAWGTEDLKEVKSNPLYYSELNDKRIRAAANDLLRVKGYILTDQDPDLTLHYHIVIEERSMLSPDPYGYMYGDYFMRPRSNIFTYREGTLIFDLMNTKHKSLVWRGWAVAAMEVVLYDTKDTDVLIRSAVSKIFQNLPERGVDKDSTVTLN</sequence>
<dbReference type="AlphaFoldDB" id="A0A5R9L240"/>
<reference evidence="2 3" key="1">
    <citation type="submission" date="2019-05" db="EMBL/GenBank/DDBJ databases">
        <authorList>
            <person name="Qu J.-H."/>
        </authorList>
    </citation>
    <scope>NUCLEOTIDE SEQUENCE [LARGE SCALE GENOMIC DNA]</scope>
    <source>
        <strain evidence="2 3">T17</strain>
    </source>
</reference>
<proteinExistence type="predicted"/>
<dbReference type="PROSITE" id="PS51257">
    <property type="entry name" value="PROKAR_LIPOPROTEIN"/>
    <property type="match status" value="1"/>
</dbReference>
<gene>
    <name evidence="2" type="ORF">FEN17_01940</name>
</gene>
<dbReference type="OrthoDB" id="118896at2"/>
<evidence type="ECO:0000313" key="2">
    <source>
        <dbReference type="EMBL" id="TLV02419.1"/>
    </source>
</evidence>
<dbReference type="RefSeq" id="WP_138363628.1">
    <property type="nucleotide sequence ID" value="NZ_VCEJ01000002.1"/>
</dbReference>
<dbReference type="Gene3D" id="3.30.160.670">
    <property type="match status" value="1"/>
</dbReference>
<evidence type="ECO:0000313" key="3">
    <source>
        <dbReference type="Proteomes" id="UP000306402"/>
    </source>
</evidence>
<evidence type="ECO:0000259" key="1">
    <source>
        <dbReference type="Pfam" id="PF13590"/>
    </source>
</evidence>
<dbReference type="EMBL" id="VCEJ01000002">
    <property type="protein sequence ID" value="TLV02419.1"/>
    <property type="molecule type" value="Genomic_DNA"/>
</dbReference>
<dbReference type="Pfam" id="PF13590">
    <property type="entry name" value="DUF4136"/>
    <property type="match status" value="1"/>
</dbReference>
<protein>
    <submittedName>
        <fullName evidence="2">DUF4136 domain-containing protein</fullName>
    </submittedName>
</protein>
<feature type="domain" description="DUF4136" evidence="1">
    <location>
        <begin position="22"/>
        <end position="174"/>
    </location>
</feature>
<dbReference type="Proteomes" id="UP000306402">
    <property type="component" value="Unassembled WGS sequence"/>
</dbReference>
<name>A0A5R9L240_9BACT</name>